<feature type="chain" id="PRO_5039176845" evidence="1">
    <location>
        <begin position="18"/>
        <end position="133"/>
    </location>
</feature>
<dbReference type="Proteomes" id="UP000000485">
    <property type="component" value="Chromosome"/>
</dbReference>
<dbReference type="eggNOG" id="ENOG50326IU">
    <property type="taxonomic scope" value="Bacteria"/>
</dbReference>
<dbReference type="HOGENOM" id="CLU_1902920_0_0_11"/>
<proteinExistence type="predicted"/>
<feature type="signal peptide" evidence="1">
    <location>
        <begin position="1"/>
        <end position="17"/>
    </location>
</feature>
<dbReference type="OrthoDB" id="9991404at2"/>
<dbReference type="AlphaFoldDB" id="F8A2J1"/>
<name>F8A2J1_CELGA</name>
<sequence precursor="true">MRRSVMVLSACVLAVLASGCSDTGSGEDCVGAELTASQSTVAPGDELALTGAYFLTGCHDTGEAAPEQDATSAPVLWSQGMREGAQLGEAAIDTRGELTATVTVPDDAAAGEATVSVSLGAGTTAELTLTVAP</sequence>
<dbReference type="EMBL" id="CP002665">
    <property type="protein sequence ID" value="AEI12984.1"/>
    <property type="molecule type" value="Genomic_DNA"/>
</dbReference>
<gene>
    <name evidence="2" type="ordered locus">Celgi_2485</name>
</gene>
<keyword evidence="1" id="KW-0732">Signal</keyword>
<evidence type="ECO:0000256" key="1">
    <source>
        <dbReference type="SAM" id="SignalP"/>
    </source>
</evidence>
<protein>
    <submittedName>
        <fullName evidence="2">Uncharacterized protein</fullName>
    </submittedName>
</protein>
<keyword evidence="3" id="KW-1185">Reference proteome</keyword>
<dbReference type="KEGG" id="cga:Celgi_2485"/>
<organism evidence="2 3">
    <name type="scientific">Cellulomonas gilvus (strain ATCC 13127 / NRRL B-14078)</name>
    <name type="common">Cellvibrio gilvus</name>
    <dbReference type="NCBI Taxonomy" id="593907"/>
    <lineage>
        <taxon>Bacteria</taxon>
        <taxon>Bacillati</taxon>
        <taxon>Actinomycetota</taxon>
        <taxon>Actinomycetes</taxon>
        <taxon>Micrococcales</taxon>
        <taxon>Cellulomonadaceae</taxon>
        <taxon>Cellulomonas</taxon>
    </lineage>
</organism>
<evidence type="ECO:0000313" key="2">
    <source>
        <dbReference type="EMBL" id="AEI12984.1"/>
    </source>
</evidence>
<accession>F8A2J1</accession>
<reference evidence="3" key="1">
    <citation type="submission" date="2011-04" db="EMBL/GenBank/DDBJ databases">
        <title>Complete sequence of Cellvibrio gilvus ATCC 13127.</title>
        <authorList>
            <person name="Lucas S."/>
            <person name="Han J."/>
            <person name="Lapidus A."/>
            <person name="Cheng J.-F."/>
            <person name="Goodwin L."/>
            <person name="Pitluck S."/>
            <person name="Peters L."/>
            <person name="Munk A."/>
            <person name="Detter J.C."/>
            <person name="Han C."/>
            <person name="Tapia R."/>
            <person name="Land M."/>
            <person name="Hauser L."/>
            <person name="Kyrpides N."/>
            <person name="Ivanova N."/>
            <person name="Ovchinnikova G."/>
            <person name="Pagani I."/>
            <person name="Mead D."/>
            <person name="Brumm P."/>
            <person name="Woyke T."/>
        </authorList>
    </citation>
    <scope>NUCLEOTIDE SEQUENCE [LARGE SCALE GENOMIC DNA]</scope>
    <source>
        <strain evidence="3">ATCC 13127 / NRRL B-14078</strain>
    </source>
</reference>
<evidence type="ECO:0000313" key="3">
    <source>
        <dbReference type="Proteomes" id="UP000000485"/>
    </source>
</evidence>
<dbReference type="RefSeq" id="WP_013884502.1">
    <property type="nucleotide sequence ID" value="NC_015671.1"/>
</dbReference>
<dbReference type="PROSITE" id="PS51257">
    <property type="entry name" value="PROKAR_LIPOPROTEIN"/>
    <property type="match status" value="1"/>
</dbReference>